<dbReference type="InterPro" id="IPR026913">
    <property type="entry name" value="METTL24"/>
</dbReference>
<dbReference type="EMBL" id="CP015596">
    <property type="protein sequence ID" value="ANE82194.1"/>
    <property type="molecule type" value="Genomic_DNA"/>
</dbReference>
<name>A0A172UTU3_9MYCO</name>
<dbReference type="AlphaFoldDB" id="A0A172UTU3"/>
<dbReference type="Pfam" id="PF05050">
    <property type="entry name" value="Methyltransf_21"/>
    <property type="match status" value="1"/>
</dbReference>
<sequence length="249" mass="28456">MNTVNLPKWLQPSGQFDLVRLGRDRDGGYLVDARDVAEAEALVSLGVNDDWSFEEDFLKRNNVPIHAFDGTIDRNILGKRLVKTILSRKDVKHKLKAWREYDRFFSGSTRHYKTMVGLDSSPGFVTLRHILNEYTSGRVFLKIDIEGWEYRLLGDLLAEADRICGLMIEIHNVDLHEERLKDFVEKLPLRVAHVHRNTFAPVSDTGIPLVLEVTFTPQAPVSYKSVTLPHELDRPSAPSHEPSEIRFIG</sequence>
<dbReference type="PANTHER" id="PTHR32026:SF10">
    <property type="entry name" value="METHYLTRANSFERASE-LIKE PROTEIN 24-RELATED"/>
    <property type="match status" value="1"/>
</dbReference>
<gene>
    <name evidence="2" type="ORF">A7U43_25670</name>
</gene>
<dbReference type="PANTHER" id="PTHR32026">
    <property type="entry name" value="METHYLTRANSFERASE-LIKE PROTEIN 24"/>
    <property type="match status" value="1"/>
</dbReference>
<feature type="domain" description="Methyltransferase FkbM" evidence="1">
    <location>
        <begin position="125"/>
        <end position="174"/>
    </location>
</feature>
<evidence type="ECO:0000259" key="1">
    <source>
        <dbReference type="Pfam" id="PF05050"/>
    </source>
</evidence>
<evidence type="ECO:0000313" key="3">
    <source>
        <dbReference type="Proteomes" id="UP000077143"/>
    </source>
</evidence>
<accession>A0A172UTU3</accession>
<proteinExistence type="predicted"/>
<dbReference type="InterPro" id="IPR006342">
    <property type="entry name" value="FkbM_mtfrase"/>
</dbReference>
<keyword evidence="3" id="KW-1185">Reference proteome</keyword>
<protein>
    <recommendedName>
        <fullName evidence="1">Methyltransferase FkbM domain-containing protein</fullName>
    </recommendedName>
</protein>
<reference evidence="2 3" key="1">
    <citation type="submission" date="2016-05" db="EMBL/GenBank/DDBJ databases">
        <title>Complete genome sequence of a phthalic acid esters degrading Mycobacterium sp. YC-RL4.</title>
        <authorList>
            <person name="Ren L."/>
            <person name="Fan S."/>
            <person name="Ruth N."/>
            <person name="Jia Y."/>
            <person name="Wang J."/>
            <person name="Qiao C."/>
        </authorList>
    </citation>
    <scope>NUCLEOTIDE SEQUENCE [LARGE SCALE GENOMIC DNA]</scope>
    <source>
        <strain evidence="2 3">YC-RL4</strain>
    </source>
</reference>
<organism evidence="2 3">
    <name type="scientific">Mycobacterium adipatum</name>
    <dbReference type="NCBI Taxonomy" id="1682113"/>
    <lineage>
        <taxon>Bacteria</taxon>
        <taxon>Bacillati</taxon>
        <taxon>Actinomycetota</taxon>
        <taxon>Actinomycetes</taxon>
        <taxon>Mycobacteriales</taxon>
        <taxon>Mycobacteriaceae</taxon>
        <taxon>Mycobacterium</taxon>
    </lineage>
</organism>
<dbReference type="Proteomes" id="UP000077143">
    <property type="component" value="Chromosome"/>
</dbReference>
<dbReference type="KEGG" id="madi:A7U43_25670"/>
<dbReference type="OrthoDB" id="6310850at2"/>
<evidence type="ECO:0000313" key="2">
    <source>
        <dbReference type="EMBL" id="ANE82194.1"/>
    </source>
</evidence>
<dbReference type="RefSeq" id="WP_068000643.1">
    <property type="nucleotide sequence ID" value="NZ_CP015596.1"/>
</dbReference>
<dbReference type="STRING" id="1682113.A7U43_25670"/>